<dbReference type="EMBL" id="LAZR01009853">
    <property type="protein sequence ID" value="KKM70239.1"/>
    <property type="molecule type" value="Genomic_DNA"/>
</dbReference>
<gene>
    <name evidence="1" type="ORF">LCGC14_1442790</name>
</gene>
<reference evidence="1" key="1">
    <citation type="journal article" date="2015" name="Nature">
        <title>Complex archaea that bridge the gap between prokaryotes and eukaryotes.</title>
        <authorList>
            <person name="Spang A."/>
            <person name="Saw J.H."/>
            <person name="Jorgensen S.L."/>
            <person name="Zaremba-Niedzwiedzka K."/>
            <person name="Martijn J."/>
            <person name="Lind A.E."/>
            <person name="van Eijk R."/>
            <person name="Schleper C."/>
            <person name="Guy L."/>
            <person name="Ettema T.J."/>
        </authorList>
    </citation>
    <scope>NUCLEOTIDE SEQUENCE</scope>
</reference>
<name>A0A0F9JK49_9ZZZZ</name>
<organism evidence="1">
    <name type="scientific">marine sediment metagenome</name>
    <dbReference type="NCBI Taxonomy" id="412755"/>
    <lineage>
        <taxon>unclassified sequences</taxon>
        <taxon>metagenomes</taxon>
        <taxon>ecological metagenomes</taxon>
    </lineage>
</organism>
<sequence length="165" mass="16519">MAVTCQYKGGIAAFETLSTGVASGNADNVIRHDAINTNLALNATSTPAVSQVVWVNKALAGGAGTLDLTALTGANGAVDLTGLKVQAIKFKTPAGNAAMTIMFGVANPYNLLGASWTLILPAATTIASEIQFVCNEGAPDVAGAAKDIDLSGTGSEVLEVQIVAG</sequence>
<evidence type="ECO:0000313" key="1">
    <source>
        <dbReference type="EMBL" id="KKM70239.1"/>
    </source>
</evidence>
<dbReference type="AlphaFoldDB" id="A0A0F9JK49"/>
<protein>
    <submittedName>
        <fullName evidence="1">Uncharacterized protein</fullName>
    </submittedName>
</protein>
<proteinExistence type="predicted"/>
<accession>A0A0F9JK49</accession>
<comment type="caution">
    <text evidence="1">The sequence shown here is derived from an EMBL/GenBank/DDBJ whole genome shotgun (WGS) entry which is preliminary data.</text>
</comment>